<organism evidence="2 3">
    <name type="scientific">Candidatus Magasanikbacteria bacterium RIFOXYD1_FULL_40_23</name>
    <dbReference type="NCBI Taxonomy" id="1798705"/>
    <lineage>
        <taxon>Bacteria</taxon>
        <taxon>Candidatus Magasanikiibacteriota</taxon>
    </lineage>
</organism>
<protein>
    <submittedName>
        <fullName evidence="2">Uncharacterized protein</fullName>
    </submittedName>
</protein>
<sequence length="144" mass="16094">MPKFSNLFEETVYLAVKDSRLVTPSATLADRVLFAIERKKRFYASVKLAIYSLVTITSSIGLAVVWRIEGSAIINSEAIQLLSLLFSDFSIVASYWQDYAFSLLESLPVVSIIVVASFAWAACASLWMAARTYKTFNHRAVVRV</sequence>
<proteinExistence type="predicted"/>
<name>A0A1F6P9B6_9BACT</name>
<dbReference type="STRING" id="1798705.A2563_03785"/>
<feature type="transmembrane region" description="Helical" evidence="1">
    <location>
        <begin position="109"/>
        <end position="130"/>
    </location>
</feature>
<keyword evidence="1" id="KW-1133">Transmembrane helix</keyword>
<comment type="caution">
    <text evidence="2">The sequence shown here is derived from an EMBL/GenBank/DDBJ whole genome shotgun (WGS) entry which is preliminary data.</text>
</comment>
<feature type="transmembrane region" description="Helical" evidence="1">
    <location>
        <begin position="48"/>
        <end position="66"/>
    </location>
</feature>
<dbReference type="Proteomes" id="UP000176634">
    <property type="component" value="Unassembled WGS sequence"/>
</dbReference>
<evidence type="ECO:0000313" key="2">
    <source>
        <dbReference type="EMBL" id="OGH92762.1"/>
    </source>
</evidence>
<gene>
    <name evidence="2" type="ORF">A2563_03785</name>
</gene>
<evidence type="ECO:0000256" key="1">
    <source>
        <dbReference type="SAM" id="Phobius"/>
    </source>
</evidence>
<evidence type="ECO:0000313" key="3">
    <source>
        <dbReference type="Proteomes" id="UP000176634"/>
    </source>
</evidence>
<keyword evidence="1" id="KW-0812">Transmembrane</keyword>
<reference evidence="2 3" key="1">
    <citation type="journal article" date="2016" name="Nat. Commun.">
        <title>Thousands of microbial genomes shed light on interconnected biogeochemical processes in an aquifer system.</title>
        <authorList>
            <person name="Anantharaman K."/>
            <person name="Brown C.T."/>
            <person name="Hug L.A."/>
            <person name="Sharon I."/>
            <person name="Castelle C.J."/>
            <person name="Probst A.J."/>
            <person name="Thomas B.C."/>
            <person name="Singh A."/>
            <person name="Wilkins M.J."/>
            <person name="Karaoz U."/>
            <person name="Brodie E.L."/>
            <person name="Williams K.H."/>
            <person name="Hubbard S.S."/>
            <person name="Banfield J.F."/>
        </authorList>
    </citation>
    <scope>NUCLEOTIDE SEQUENCE [LARGE SCALE GENOMIC DNA]</scope>
</reference>
<dbReference type="EMBL" id="MFRA01000005">
    <property type="protein sequence ID" value="OGH92762.1"/>
    <property type="molecule type" value="Genomic_DNA"/>
</dbReference>
<dbReference type="AlphaFoldDB" id="A0A1F6P9B6"/>
<accession>A0A1F6P9B6</accession>
<keyword evidence="1" id="KW-0472">Membrane</keyword>